<name>A0A3B0U0K4_9ZZZZ</name>
<dbReference type="PRINTS" id="PR00922">
    <property type="entry name" value="DADACBPTASE3"/>
</dbReference>
<comment type="similarity">
    <text evidence="1">Belongs to the peptidase S13 family.</text>
</comment>
<dbReference type="PROSITE" id="PS51257">
    <property type="entry name" value="PROKAR_LIPOPROTEIN"/>
    <property type="match status" value="1"/>
</dbReference>
<dbReference type="SUPFAM" id="SSF56601">
    <property type="entry name" value="beta-lactamase/transpeptidase-like"/>
    <property type="match status" value="1"/>
</dbReference>
<sequence>MKETLVYILVFFFLTGCASPKKRIQKSTKNILSSKSFQNQFTGFLVIDPKTKDTLLNIHGEKYFTPASNTKIFTLFTALKLLPDSIPALKYTVQKDTLYIEGTGDPTLLHTYFNSQKTIGFLKQHRHIALYLNNFTMKKYGPGWAWEDYQYYYQPERNGFPLFGNVVTINDLDSIAVIPSYFKSKVISLDYSKNRELGANTFYFPPSRKDTVEIPFKTDSTLTRTLLEGVLGKKIRVVQKMPESEKKIRYSVPSDSVYKRMMHESDNFLAEQLLILASSTLSDTLDGSIAQDHILKNELADLRQSPRWVDGSGLSRYNLFTPESIVHVLYSMYLDVSRKRLFELFPAGGASDEFTSETPYMYAKTGSLGNNYCLSGYLQTKSGKTLIFSFMNNHFRQPSSEVKRRMQLIFERIRDEY</sequence>
<evidence type="ECO:0000313" key="3">
    <source>
        <dbReference type="EMBL" id="VAW12916.1"/>
    </source>
</evidence>
<dbReference type="GO" id="GO:0009002">
    <property type="term" value="F:serine-type D-Ala-D-Ala carboxypeptidase activity"/>
    <property type="evidence" value="ECO:0007669"/>
    <property type="project" value="UniProtKB-EC"/>
</dbReference>
<dbReference type="AlphaFoldDB" id="A0A3B0U0K4"/>
<dbReference type="GO" id="GO:0000270">
    <property type="term" value="P:peptidoglycan metabolic process"/>
    <property type="evidence" value="ECO:0007669"/>
    <property type="project" value="TreeGrafter"/>
</dbReference>
<dbReference type="InterPro" id="IPR012338">
    <property type="entry name" value="Beta-lactam/transpept-like"/>
</dbReference>
<dbReference type="Pfam" id="PF02113">
    <property type="entry name" value="Peptidase_S13"/>
    <property type="match status" value="2"/>
</dbReference>
<dbReference type="PANTHER" id="PTHR30023">
    <property type="entry name" value="D-ALANYL-D-ALANINE CARBOXYPEPTIDASE"/>
    <property type="match status" value="1"/>
</dbReference>
<keyword evidence="3" id="KW-0645">Protease</keyword>
<keyword evidence="3" id="KW-0121">Carboxypeptidase</keyword>
<evidence type="ECO:0000256" key="1">
    <source>
        <dbReference type="ARBA" id="ARBA00006096"/>
    </source>
</evidence>
<keyword evidence="2 3" id="KW-0378">Hydrolase</keyword>
<dbReference type="EMBL" id="UOEL01000096">
    <property type="protein sequence ID" value="VAW12916.1"/>
    <property type="molecule type" value="Genomic_DNA"/>
</dbReference>
<dbReference type="GO" id="GO:0006508">
    <property type="term" value="P:proteolysis"/>
    <property type="evidence" value="ECO:0007669"/>
    <property type="project" value="InterPro"/>
</dbReference>
<evidence type="ECO:0000256" key="2">
    <source>
        <dbReference type="ARBA" id="ARBA00022801"/>
    </source>
</evidence>
<dbReference type="EC" id="3.4.16.4" evidence="3"/>
<proteinExistence type="inferred from homology"/>
<dbReference type="PANTHER" id="PTHR30023:SF0">
    <property type="entry name" value="PENICILLIN-SENSITIVE CARBOXYPEPTIDASE A"/>
    <property type="match status" value="1"/>
</dbReference>
<reference evidence="3" key="1">
    <citation type="submission" date="2018-06" db="EMBL/GenBank/DDBJ databases">
        <authorList>
            <person name="Zhirakovskaya E."/>
        </authorList>
    </citation>
    <scope>NUCLEOTIDE SEQUENCE</scope>
</reference>
<accession>A0A3B0U0K4</accession>
<protein>
    <submittedName>
        <fullName evidence="3">D-alanyl-D-alanine carboxypeptidase</fullName>
        <ecNumber evidence="3">3.4.16.4</ecNumber>
    </submittedName>
</protein>
<gene>
    <name evidence="3" type="ORF">MNBD_BACTEROID03-1440</name>
</gene>
<dbReference type="Gene3D" id="3.40.710.10">
    <property type="entry name" value="DD-peptidase/beta-lactamase superfamily"/>
    <property type="match status" value="2"/>
</dbReference>
<organism evidence="3">
    <name type="scientific">hydrothermal vent metagenome</name>
    <dbReference type="NCBI Taxonomy" id="652676"/>
    <lineage>
        <taxon>unclassified sequences</taxon>
        <taxon>metagenomes</taxon>
        <taxon>ecological metagenomes</taxon>
    </lineage>
</organism>
<dbReference type="InterPro" id="IPR000667">
    <property type="entry name" value="Peptidase_S13"/>
</dbReference>